<evidence type="ECO:0000256" key="2">
    <source>
        <dbReference type="SAM" id="Phobius"/>
    </source>
</evidence>
<proteinExistence type="predicted"/>
<dbReference type="PANTHER" id="PTHR21666">
    <property type="entry name" value="PEPTIDASE-RELATED"/>
    <property type="match status" value="1"/>
</dbReference>
<accession>A0ABQ2MBW4</accession>
<gene>
    <name evidence="4" type="ORF">GCM10012287_23290</name>
</gene>
<dbReference type="EMBL" id="BMMP01000006">
    <property type="protein sequence ID" value="GGO48393.1"/>
    <property type="molecule type" value="Genomic_DNA"/>
</dbReference>
<reference evidence="5" key="1">
    <citation type="journal article" date="2019" name="Int. J. Syst. Evol. Microbiol.">
        <title>The Global Catalogue of Microorganisms (GCM) 10K type strain sequencing project: providing services to taxonomists for standard genome sequencing and annotation.</title>
        <authorList>
            <consortium name="The Broad Institute Genomics Platform"/>
            <consortium name="The Broad Institute Genome Sequencing Center for Infectious Disease"/>
            <person name="Wu L."/>
            <person name="Ma J."/>
        </authorList>
    </citation>
    <scope>NUCLEOTIDE SEQUENCE [LARGE SCALE GENOMIC DNA]</scope>
    <source>
        <strain evidence="5">CGMCC 4.7178</strain>
    </source>
</reference>
<dbReference type="InterPro" id="IPR011055">
    <property type="entry name" value="Dup_hybrid_motif"/>
</dbReference>
<evidence type="ECO:0000313" key="4">
    <source>
        <dbReference type="EMBL" id="GGO48393.1"/>
    </source>
</evidence>
<dbReference type="InterPro" id="IPR016047">
    <property type="entry name" value="M23ase_b-sheet_dom"/>
</dbReference>
<feature type="domain" description="M23ase beta-sheet core" evidence="3">
    <location>
        <begin position="170"/>
        <end position="242"/>
    </location>
</feature>
<comment type="caution">
    <text evidence="4">The sequence shown here is derived from an EMBL/GenBank/DDBJ whole genome shotgun (WGS) entry which is preliminary data.</text>
</comment>
<name>A0ABQ2MBW4_9ACTN</name>
<keyword evidence="2" id="KW-1133">Transmembrane helix</keyword>
<dbReference type="RefSeq" id="WP_229711792.1">
    <property type="nucleotide sequence ID" value="NZ_BMMP01000006.1"/>
</dbReference>
<feature type="region of interest" description="Disordered" evidence="1">
    <location>
        <begin position="271"/>
        <end position="299"/>
    </location>
</feature>
<dbReference type="Proteomes" id="UP000631535">
    <property type="component" value="Unassembled WGS sequence"/>
</dbReference>
<sequence>MTRARGLLAVLAKRHGLLFPAGALCILVNGRGFGPLWFTGVALVAVNLVLGAFLTFRQRPKGEREPVLLPVSLTGRLMAVNGPGTKVPSHTHGNAQTYAVDLLFTPAEDDDSAQAAPPSARFRPLARRPDAYPTFGTPLPAPVDGTVVAVSEGQRDHLTRTSLPGMVYLYLEGYVRGAGHPRRVFGNHVVLDVGDGVHAVFAHLRRDSVRVSAGDRVTAGQQLAECGNSGNSSEPHLHFQLMDGPDLALARGVPFAWRYRDDDGAEHVGVPEDFTHFTPVPEVPGTEDGARREADEPAG</sequence>
<organism evidence="4 5">
    <name type="scientific">Streptomyces daqingensis</name>
    <dbReference type="NCBI Taxonomy" id="1472640"/>
    <lineage>
        <taxon>Bacteria</taxon>
        <taxon>Bacillati</taxon>
        <taxon>Actinomycetota</taxon>
        <taxon>Actinomycetes</taxon>
        <taxon>Kitasatosporales</taxon>
        <taxon>Streptomycetaceae</taxon>
        <taxon>Streptomyces</taxon>
    </lineage>
</organism>
<evidence type="ECO:0000313" key="5">
    <source>
        <dbReference type="Proteomes" id="UP000631535"/>
    </source>
</evidence>
<dbReference type="SUPFAM" id="SSF51261">
    <property type="entry name" value="Duplicated hybrid motif"/>
    <property type="match status" value="1"/>
</dbReference>
<dbReference type="Gene3D" id="2.70.70.10">
    <property type="entry name" value="Glucose Permease (Domain IIA)"/>
    <property type="match status" value="1"/>
</dbReference>
<dbReference type="PANTHER" id="PTHR21666:SF270">
    <property type="entry name" value="MUREIN HYDROLASE ACTIVATOR ENVC"/>
    <property type="match status" value="1"/>
</dbReference>
<feature type="compositionally biased region" description="Basic and acidic residues" evidence="1">
    <location>
        <begin position="288"/>
        <end position="299"/>
    </location>
</feature>
<keyword evidence="2" id="KW-0812">Transmembrane</keyword>
<protein>
    <submittedName>
        <fullName evidence="4">Metalloendopeptidase</fullName>
    </submittedName>
</protein>
<evidence type="ECO:0000256" key="1">
    <source>
        <dbReference type="SAM" id="MobiDB-lite"/>
    </source>
</evidence>
<keyword evidence="2" id="KW-0472">Membrane</keyword>
<evidence type="ECO:0000259" key="3">
    <source>
        <dbReference type="Pfam" id="PF01551"/>
    </source>
</evidence>
<dbReference type="Pfam" id="PF01551">
    <property type="entry name" value="Peptidase_M23"/>
    <property type="match status" value="1"/>
</dbReference>
<dbReference type="CDD" id="cd12797">
    <property type="entry name" value="M23_peptidase"/>
    <property type="match status" value="1"/>
</dbReference>
<keyword evidence="5" id="KW-1185">Reference proteome</keyword>
<feature type="transmembrane region" description="Helical" evidence="2">
    <location>
        <begin position="35"/>
        <end position="56"/>
    </location>
</feature>
<dbReference type="InterPro" id="IPR050570">
    <property type="entry name" value="Cell_wall_metabolism_enzyme"/>
</dbReference>